<sequence length="53" mass="5507">MGRNRSSTPTKASLLAATKGVGPRATNPSRPVDREARTTATLASPSDLLRASN</sequence>
<evidence type="ECO:0000313" key="2">
    <source>
        <dbReference type="EMBL" id="CAA9586032.1"/>
    </source>
</evidence>
<gene>
    <name evidence="2" type="ORF">AVDCRST_MAG19-4664</name>
</gene>
<organism evidence="2">
    <name type="scientific">uncultured Thermomicrobiales bacterium</name>
    <dbReference type="NCBI Taxonomy" id="1645740"/>
    <lineage>
        <taxon>Bacteria</taxon>
        <taxon>Pseudomonadati</taxon>
        <taxon>Thermomicrobiota</taxon>
        <taxon>Thermomicrobia</taxon>
        <taxon>Thermomicrobiales</taxon>
        <taxon>environmental samples</taxon>
    </lineage>
</organism>
<accession>A0A6J4VT26</accession>
<feature type="region of interest" description="Disordered" evidence="1">
    <location>
        <begin position="1"/>
        <end position="53"/>
    </location>
</feature>
<evidence type="ECO:0000256" key="1">
    <source>
        <dbReference type="SAM" id="MobiDB-lite"/>
    </source>
</evidence>
<dbReference type="EMBL" id="CADCWL010000256">
    <property type="protein sequence ID" value="CAA9586032.1"/>
    <property type="molecule type" value="Genomic_DNA"/>
</dbReference>
<name>A0A6J4VT26_9BACT</name>
<reference evidence="2" key="1">
    <citation type="submission" date="2020-02" db="EMBL/GenBank/DDBJ databases">
        <authorList>
            <person name="Meier V. D."/>
        </authorList>
    </citation>
    <scope>NUCLEOTIDE SEQUENCE</scope>
    <source>
        <strain evidence="2">AVDCRST_MAG19</strain>
    </source>
</reference>
<feature type="compositionally biased region" description="Polar residues" evidence="1">
    <location>
        <begin position="1"/>
        <end position="11"/>
    </location>
</feature>
<protein>
    <submittedName>
        <fullName evidence="2">Uncharacterized protein</fullName>
    </submittedName>
</protein>
<proteinExistence type="predicted"/>
<dbReference type="AlphaFoldDB" id="A0A6J4VT26"/>